<accession>A0A0D6N7J5</accession>
<sequence length="49" mass="5670">MIQDMMTFGASVEEALELWVRLLRSAKEQIARLFTQKRVADSACSFLMF</sequence>
<organism evidence="1 3">
    <name type="scientific">Acetobacter cibinongensis</name>
    <dbReference type="NCBI Taxonomy" id="146475"/>
    <lineage>
        <taxon>Bacteria</taxon>
        <taxon>Pseudomonadati</taxon>
        <taxon>Pseudomonadota</taxon>
        <taxon>Alphaproteobacteria</taxon>
        <taxon>Acetobacterales</taxon>
        <taxon>Acetobacteraceae</taxon>
        <taxon>Acetobacter</taxon>
    </lineage>
</organism>
<evidence type="ECO:0000313" key="3">
    <source>
        <dbReference type="Proteomes" id="UP000032671"/>
    </source>
</evidence>
<name>A0A0D6N7J5_9PROT</name>
<dbReference type="AlphaFoldDB" id="A0A0D6N7J5"/>
<dbReference type="Proteomes" id="UP000032671">
    <property type="component" value="Unassembled WGS sequence"/>
</dbReference>
<dbReference type="Proteomes" id="UP000321891">
    <property type="component" value="Unassembled WGS sequence"/>
</dbReference>
<evidence type="ECO:0000313" key="4">
    <source>
        <dbReference type="Proteomes" id="UP000321891"/>
    </source>
</evidence>
<dbReference type="EMBL" id="BJVU01000012">
    <property type="protein sequence ID" value="GEL59708.1"/>
    <property type="molecule type" value="Genomic_DNA"/>
</dbReference>
<reference evidence="1 3" key="1">
    <citation type="submission" date="2012-11" db="EMBL/GenBank/DDBJ databases">
        <title>Whole genome sequence of Acetobacter cibinongensis 4H-1.</title>
        <authorList>
            <person name="Azuma Y."/>
            <person name="Higashiura N."/>
            <person name="Hirakawa H."/>
            <person name="Matsushita K."/>
        </authorList>
    </citation>
    <scope>NUCLEOTIDE SEQUENCE [LARGE SCALE GENOMIC DNA]</scope>
    <source>
        <strain evidence="1 3">4H-1</strain>
    </source>
</reference>
<gene>
    <name evidence="1" type="ORF">Abci_035_009</name>
    <name evidence="2" type="ORF">ACI01nite_23100</name>
</gene>
<accession>A0A6N3STV5</accession>
<evidence type="ECO:0000313" key="2">
    <source>
        <dbReference type="EMBL" id="GEL59708.1"/>
    </source>
</evidence>
<proteinExistence type="predicted"/>
<reference evidence="2 4" key="2">
    <citation type="submission" date="2019-07" db="EMBL/GenBank/DDBJ databases">
        <title>Whole genome shotgun sequence of Acetobacter cibinongensis NBRC 16605.</title>
        <authorList>
            <person name="Hosoyama A."/>
            <person name="Uohara A."/>
            <person name="Ohji S."/>
            <person name="Ichikawa N."/>
        </authorList>
    </citation>
    <scope>NUCLEOTIDE SEQUENCE [LARGE SCALE GENOMIC DNA]</scope>
    <source>
        <strain evidence="2 4">NBRC 16605</strain>
    </source>
</reference>
<evidence type="ECO:0000313" key="1">
    <source>
        <dbReference type="EMBL" id="GAN61533.1"/>
    </source>
</evidence>
<comment type="caution">
    <text evidence="1">The sequence shown here is derived from an EMBL/GenBank/DDBJ whole genome shotgun (WGS) entry which is preliminary data.</text>
</comment>
<protein>
    <submittedName>
        <fullName evidence="1">Transposase</fullName>
    </submittedName>
</protein>
<dbReference type="EMBL" id="BAMV01000035">
    <property type="protein sequence ID" value="GAN61533.1"/>
    <property type="molecule type" value="Genomic_DNA"/>
</dbReference>
<keyword evidence="4" id="KW-1185">Reference proteome</keyword>